<dbReference type="InterPro" id="IPR032710">
    <property type="entry name" value="NTF2-like_dom_sf"/>
</dbReference>
<dbReference type="Gene3D" id="3.10.450.50">
    <property type="match status" value="1"/>
</dbReference>
<comment type="caution">
    <text evidence="2">The sequence shown here is derived from an EMBL/GenBank/DDBJ whole genome shotgun (WGS) entry which is preliminary data.</text>
</comment>
<name>A0ABU7XYQ4_9FLAO</name>
<gene>
    <name evidence="2" type="ORF">N1F79_21060</name>
</gene>
<protein>
    <submittedName>
        <fullName evidence="2">Ester cyclase</fullName>
    </submittedName>
</protein>
<accession>A0ABU7XYQ4</accession>
<evidence type="ECO:0000313" key="2">
    <source>
        <dbReference type="EMBL" id="MEF3835629.1"/>
    </source>
</evidence>
<dbReference type="EMBL" id="JAODOP010000004">
    <property type="protein sequence ID" value="MEF3835629.1"/>
    <property type="molecule type" value="Genomic_DNA"/>
</dbReference>
<evidence type="ECO:0000313" key="3">
    <source>
        <dbReference type="Proteomes" id="UP001337305"/>
    </source>
</evidence>
<keyword evidence="3" id="KW-1185">Reference proteome</keyword>
<dbReference type="RefSeq" id="WP_303307910.1">
    <property type="nucleotide sequence ID" value="NZ_JAODOP010000004.1"/>
</dbReference>
<dbReference type="InterPro" id="IPR037401">
    <property type="entry name" value="SnoaL-like"/>
</dbReference>
<dbReference type="SUPFAM" id="SSF54427">
    <property type="entry name" value="NTF2-like"/>
    <property type="match status" value="1"/>
</dbReference>
<dbReference type="PROSITE" id="PS51257">
    <property type="entry name" value="PROKAR_LIPOPROTEIN"/>
    <property type="match status" value="1"/>
</dbReference>
<evidence type="ECO:0000259" key="1">
    <source>
        <dbReference type="Pfam" id="PF12680"/>
    </source>
</evidence>
<feature type="domain" description="SnoaL-like" evidence="1">
    <location>
        <begin position="39"/>
        <end position="141"/>
    </location>
</feature>
<proteinExistence type="predicted"/>
<dbReference type="Proteomes" id="UP001337305">
    <property type="component" value="Unassembled WGS sequence"/>
</dbReference>
<sequence length="171" mass="19471">MKKLLLLLLVTILFIACQKKTQRYFADSTEIETLKSGIKAYETGDWDKWKSHFADTAKVFVNSTKPLTIEKRLEGLKAMTTAMSAYGFNHDKEYIEMVLDKEDETWVYYWATHKGTFAANNKELSIPVHLAVQFVDGKIVEEHIYFDGTAMNSEFAAIAAAAETKTEVLEE</sequence>
<dbReference type="Pfam" id="PF12680">
    <property type="entry name" value="SnoaL_2"/>
    <property type="match status" value="1"/>
</dbReference>
<reference evidence="2 3" key="1">
    <citation type="submission" date="2022-09" db="EMBL/GenBank/DDBJ databases">
        <title>Genome sequencing of Flavivirga sp. MEBiC05379.</title>
        <authorList>
            <person name="Oh H.-M."/>
            <person name="Kwon K.K."/>
            <person name="Park M.J."/>
            <person name="Yang S.-H."/>
        </authorList>
    </citation>
    <scope>NUCLEOTIDE SEQUENCE [LARGE SCALE GENOMIC DNA]</scope>
    <source>
        <strain evidence="2 3">MEBiC05379</strain>
    </source>
</reference>
<organism evidence="2 3">
    <name type="scientific">Flavivirga spongiicola</name>
    <dbReference type="NCBI Taxonomy" id="421621"/>
    <lineage>
        <taxon>Bacteria</taxon>
        <taxon>Pseudomonadati</taxon>
        <taxon>Bacteroidota</taxon>
        <taxon>Flavobacteriia</taxon>
        <taxon>Flavobacteriales</taxon>
        <taxon>Flavobacteriaceae</taxon>
        <taxon>Flavivirga</taxon>
    </lineage>
</organism>